<dbReference type="SUPFAM" id="SSF53850">
    <property type="entry name" value="Periplasmic binding protein-like II"/>
    <property type="match status" value="1"/>
</dbReference>
<dbReference type="STRING" id="633440.SAMN05421869_10810"/>
<dbReference type="InterPro" id="IPR036388">
    <property type="entry name" value="WH-like_DNA-bd_sf"/>
</dbReference>
<evidence type="ECO:0000313" key="6">
    <source>
        <dbReference type="EMBL" id="SDI95250.1"/>
    </source>
</evidence>
<dbReference type="PANTHER" id="PTHR30346:SF0">
    <property type="entry name" value="HCA OPERON TRANSCRIPTIONAL ACTIVATOR HCAR"/>
    <property type="match status" value="1"/>
</dbReference>
<dbReference type="Pfam" id="PF03466">
    <property type="entry name" value="LysR_substrate"/>
    <property type="match status" value="1"/>
</dbReference>
<dbReference type="GO" id="GO:0003700">
    <property type="term" value="F:DNA-binding transcription factor activity"/>
    <property type="evidence" value="ECO:0007669"/>
    <property type="project" value="InterPro"/>
</dbReference>
<dbReference type="GO" id="GO:0032993">
    <property type="term" value="C:protein-DNA complex"/>
    <property type="evidence" value="ECO:0007669"/>
    <property type="project" value="TreeGrafter"/>
</dbReference>
<dbReference type="FunFam" id="1.10.10.10:FF:000001">
    <property type="entry name" value="LysR family transcriptional regulator"/>
    <property type="match status" value="1"/>
</dbReference>
<keyword evidence="4" id="KW-0804">Transcription</keyword>
<evidence type="ECO:0000259" key="5">
    <source>
        <dbReference type="PROSITE" id="PS50931"/>
    </source>
</evidence>
<dbReference type="EMBL" id="FNDJ01000008">
    <property type="protein sequence ID" value="SDI95250.1"/>
    <property type="molecule type" value="Genomic_DNA"/>
</dbReference>
<dbReference type="AlphaFoldDB" id="A0A1G8PTQ6"/>
<evidence type="ECO:0000256" key="2">
    <source>
        <dbReference type="ARBA" id="ARBA00023015"/>
    </source>
</evidence>
<proteinExistence type="inferred from homology"/>
<accession>A0A1G8PTQ6</accession>
<dbReference type="Gene3D" id="3.40.190.10">
    <property type="entry name" value="Periplasmic binding protein-like II"/>
    <property type="match status" value="2"/>
</dbReference>
<dbReference type="PROSITE" id="PS50931">
    <property type="entry name" value="HTH_LYSR"/>
    <property type="match status" value="1"/>
</dbReference>
<dbReference type="SUPFAM" id="SSF46785">
    <property type="entry name" value="Winged helix' DNA-binding domain"/>
    <property type="match status" value="1"/>
</dbReference>
<sequence>MQAPLDLDLGAVRAFVAITEDRYFSEAAIRLAISQQAISKRIAKLESDLGVRLFFRTRAGADLTEDGRAFLHHARSLVGLADQAVELLRSRRRPLRVDVLDTRLRTVDLLQAFHQTVEDVDIEILTSNGLRSAHDALTHGSVDAFFCRVRGTLDEELRHIPAYLEPVHLLVSRDHPLAGRQHVEMERLSGSTVWMPGNAPGSEWADFYSSLGSTFDIRIDTSGPDFGWQYFVERIGSGEHIGFGGEGLRLPWHPRTVQIPLVDPAPVYPCSLLYHRQNHHPVLTLLTRFLESGFRPFDPARQWLPAPDRAAFVVPPASENSRTANSGKRF</sequence>
<evidence type="ECO:0000256" key="1">
    <source>
        <dbReference type="ARBA" id="ARBA00009437"/>
    </source>
</evidence>
<evidence type="ECO:0000313" key="7">
    <source>
        <dbReference type="Proteomes" id="UP000199202"/>
    </source>
</evidence>
<gene>
    <name evidence="6" type="ORF">SAMN05421869_10810</name>
</gene>
<dbReference type="InterPro" id="IPR036390">
    <property type="entry name" value="WH_DNA-bd_sf"/>
</dbReference>
<dbReference type="Pfam" id="PF00126">
    <property type="entry name" value="HTH_1"/>
    <property type="match status" value="1"/>
</dbReference>
<dbReference type="GO" id="GO:0003677">
    <property type="term" value="F:DNA binding"/>
    <property type="evidence" value="ECO:0007669"/>
    <property type="project" value="UniProtKB-KW"/>
</dbReference>
<organism evidence="6 7">
    <name type="scientific">Nonomuraea jiangxiensis</name>
    <dbReference type="NCBI Taxonomy" id="633440"/>
    <lineage>
        <taxon>Bacteria</taxon>
        <taxon>Bacillati</taxon>
        <taxon>Actinomycetota</taxon>
        <taxon>Actinomycetes</taxon>
        <taxon>Streptosporangiales</taxon>
        <taxon>Streptosporangiaceae</taxon>
        <taxon>Nonomuraea</taxon>
    </lineage>
</organism>
<keyword evidence="2" id="KW-0805">Transcription regulation</keyword>
<reference evidence="6 7" key="1">
    <citation type="submission" date="2016-10" db="EMBL/GenBank/DDBJ databases">
        <authorList>
            <person name="de Groot N.N."/>
        </authorList>
    </citation>
    <scope>NUCLEOTIDE SEQUENCE [LARGE SCALE GENOMIC DNA]</scope>
    <source>
        <strain evidence="6 7">CGMCC 4.6533</strain>
    </source>
</reference>
<dbReference type="RefSeq" id="WP_218135834.1">
    <property type="nucleotide sequence ID" value="NZ_FNDJ01000008.1"/>
</dbReference>
<name>A0A1G8PTQ6_9ACTN</name>
<feature type="domain" description="HTH lysR-type" evidence="5">
    <location>
        <begin position="7"/>
        <end position="64"/>
    </location>
</feature>
<dbReference type="InterPro" id="IPR000847">
    <property type="entry name" value="LysR_HTH_N"/>
</dbReference>
<dbReference type="PRINTS" id="PR00039">
    <property type="entry name" value="HTHLYSR"/>
</dbReference>
<evidence type="ECO:0000256" key="4">
    <source>
        <dbReference type="ARBA" id="ARBA00023163"/>
    </source>
</evidence>
<keyword evidence="7" id="KW-1185">Reference proteome</keyword>
<dbReference type="Proteomes" id="UP000199202">
    <property type="component" value="Unassembled WGS sequence"/>
</dbReference>
<keyword evidence="3 6" id="KW-0238">DNA-binding</keyword>
<dbReference type="InterPro" id="IPR005119">
    <property type="entry name" value="LysR_subst-bd"/>
</dbReference>
<comment type="similarity">
    <text evidence="1">Belongs to the LysR transcriptional regulatory family.</text>
</comment>
<dbReference type="PANTHER" id="PTHR30346">
    <property type="entry name" value="TRANSCRIPTIONAL DUAL REGULATOR HCAR-RELATED"/>
    <property type="match status" value="1"/>
</dbReference>
<dbReference type="Gene3D" id="1.10.10.10">
    <property type="entry name" value="Winged helix-like DNA-binding domain superfamily/Winged helix DNA-binding domain"/>
    <property type="match status" value="1"/>
</dbReference>
<protein>
    <submittedName>
        <fullName evidence="6">DNA-binding transcriptional regulator, LysR family</fullName>
    </submittedName>
</protein>
<evidence type="ECO:0000256" key="3">
    <source>
        <dbReference type="ARBA" id="ARBA00023125"/>
    </source>
</evidence>